<evidence type="ECO:0000313" key="3">
    <source>
        <dbReference type="WBParaSite" id="maker-uti_cns_0047169-snap-gene-0.8-mRNA-1"/>
    </source>
</evidence>
<protein>
    <submittedName>
        <fullName evidence="3">BHLH domain-containing protein</fullName>
    </submittedName>
</protein>
<evidence type="ECO:0000313" key="2">
    <source>
        <dbReference type="Proteomes" id="UP000095280"/>
    </source>
</evidence>
<evidence type="ECO:0000256" key="1">
    <source>
        <dbReference type="SAM" id="MobiDB-lite"/>
    </source>
</evidence>
<accession>A0A1I8JEN2</accession>
<dbReference type="AlphaFoldDB" id="A0A1I8JEN2"/>
<feature type="compositionally biased region" description="Basic and acidic residues" evidence="1">
    <location>
        <begin position="59"/>
        <end position="82"/>
    </location>
</feature>
<reference evidence="3" key="1">
    <citation type="submission" date="2016-11" db="UniProtKB">
        <authorList>
            <consortium name="WormBaseParasite"/>
        </authorList>
    </citation>
    <scope>IDENTIFICATION</scope>
</reference>
<dbReference type="Proteomes" id="UP000095280">
    <property type="component" value="Unplaced"/>
</dbReference>
<dbReference type="WBParaSite" id="maker-uti_cns_0047169-snap-gene-0.8-mRNA-1">
    <property type="protein sequence ID" value="maker-uti_cns_0047169-snap-gene-0.8-mRNA-1"/>
    <property type="gene ID" value="maker-uti_cns_0047169-snap-gene-0.8"/>
</dbReference>
<proteinExistence type="predicted"/>
<organism evidence="2 3">
    <name type="scientific">Macrostomum lignano</name>
    <dbReference type="NCBI Taxonomy" id="282301"/>
    <lineage>
        <taxon>Eukaryota</taxon>
        <taxon>Metazoa</taxon>
        <taxon>Spiralia</taxon>
        <taxon>Lophotrochozoa</taxon>
        <taxon>Platyhelminthes</taxon>
        <taxon>Rhabditophora</taxon>
        <taxon>Macrostomorpha</taxon>
        <taxon>Macrostomida</taxon>
        <taxon>Macrostomidae</taxon>
        <taxon>Macrostomum</taxon>
    </lineage>
</organism>
<sequence>MITAVFDATMQIIPNSRPVSAMSRVNATVVASPETNPAAGAAGTAEPQQEMQEQGARIRGRDLGRHVREKHDAGRGQREQKLESLLQKLPPLTKR</sequence>
<feature type="region of interest" description="Disordered" evidence="1">
    <location>
        <begin position="33"/>
        <end position="95"/>
    </location>
</feature>
<keyword evidence="2" id="KW-1185">Reference proteome</keyword>
<name>A0A1I8JEN2_9PLAT</name>